<reference evidence="2 3" key="1">
    <citation type="submission" date="2015-10" db="EMBL/GenBank/DDBJ databases">
        <title>Genome analyses suggest a sexual origin of heterokaryosis in a supposedly ancient asexual fungus.</title>
        <authorList>
            <person name="Ropars J."/>
            <person name="Sedzielewska K."/>
            <person name="Noel J."/>
            <person name="Charron P."/>
            <person name="Farinelli L."/>
            <person name="Marton T."/>
            <person name="Kruger M."/>
            <person name="Pelin A."/>
            <person name="Brachmann A."/>
            <person name="Corradi N."/>
        </authorList>
    </citation>
    <scope>NUCLEOTIDE SEQUENCE [LARGE SCALE GENOMIC DNA]</scope>
    <source>
        <strain evidence="2 3">A4</strain>
    </source>
</reference>
<accession>A0A2I1GCZ1</accession>
<dbReference type="InterPro" id="IPR015915">
    <property type="entry name" value="Kelch-typ_b-propeller"/>
</dbReference>
<dbReference type="Proteomes" id="UP000234323">
    <property type="component" value="Unassembled WGS sequence"/>
</dbReference>
<feature type="transmembrane region" description="Helical" evidence="1">
    <location>
        <begin position="230"/>
        <end position="254"/>
    </location>
</feature>
<name>A0A2I1GCZ1_9GLOM</name>
<dbReference type="AlphaFoldDB" id="A0A2I1GCZ1"/>
<evidence type="ECO:0000313" key="2">
    <source>
        <dbReference type="EMBL" id="PKY44494.1"/>
    </source>
</evidence>
<dbReference type="SUPFAM" id="SSF50965">
    <property type="entry name" value="Galactose oxidase, central domain"/>
    <property type="match status" value="1"/>
</dbReference>
<dbReference type="InterPro" id="IPR011043">
    <property type="entry name" value="Gal_Oxase/kelch_b-propeller"/>
</dbReference>
<keyword evidence="1" id="KW-0472">Membrane</keyword>
<keyword evidence="3" id="KW-1185">Reference proteome</keyword>
<gene>
    <name evidence="2" type="ORF">RhiirA4_458812</name>
</gene>
<dbReference type="Gene3D" id="2.120.10.80">
    <property type="entry name" value="Kelch-type beta propeller"/>
    <property type="match status" value="1"/>
</dbReference>
<proteinExistence type="predicted"/>
<keyword evidence="1" id="KW-0812">Transmembrane</keyword>
<organism evidence="2 3">
    <name type="scientific">Rhizophagus irregularis</name>
    <dbReference type="NCBI Taxonomy" id="588596"/>
    <lineage>
        <taxon>Eukaryota</taxon>
        <taxon>Fungi</taxon>
        <taxon>Fungi incertae sedis</taxon>
        <taxon>Mucoromycota</taxon>
        <taxon>Glomeromycotina</taxon>
        <taxon>Glomeromycetes</taxon>
        <taxon>Glomerales</taxon>
        <taxon>Glomeraceae</taxon>
        <taxon>Rhizophagus</taxon>
    </lineage>
</organism>
<dbReference type="EMBL" id="LLXI01000326">
    <property type="protein sequence ID" value="PKY44494.1"/>
    <property type="molecule type" value="Genomic_DNA"/>
</dbReference>
<dbReference type="VEuPathDB" id="FungiDB:FUN_022079"/>
<dbReference type="VEuPathDB" id="FungiDB:RhiirA1_475667"/>
<evidence type="ECO:0000256" key="1">
    <source>
        <dbReference type="SAM" id="Phobius"/>
    </source>
</evidence>
<sequence>MQDTSSPKRTKQSLTIQTKWISDFWVNWIKPEELRRFNTFNLDSTLPIVDLSNDARQIHPHYNAVSTICGPNKDTIFLICGVSRESFTYRFINNKEWVPGRTSINIQWSSASTTGIEPSLRDLHTAVLTQDGLIIIYGGASNTGSPVPDQISVLDTKVNPFNWSIPNIDPAPSSAPFRLYWNTTIYGVVGSNRIHMIDASEKNNYKWVKSFTPNNTKIACPAKSTGAARAAIIGGTTGGIATIIIIISVSYLLYRRKRTVIYAPQAKHAINC</sequence>
<evidence type="ECO:0000313" key="3">
    <source>
        <dbReference type="Proteomes" id="UP000234323"/>
    </source>
</evidence>
<evidence type="ECO:0008006" key="4">
    <source>
        <dbReference type="Google" id="ProtNLM"/>
    </source>
</evidence>
<protein>
    <recommendedName>
        <fullName evidence="4">Kelch repeat protein</fullName>
    </recommendedName>
</protein>
<comment type="caution">
    <text evidence="2">The sequence shown here is derived from an EMBL/GenBank/DDBJ whole genome shotgun (WGS) entry which is preliminary data.</text>
</comment>
<keyword evidence="1" id="KW-1133">Transmembrane helix</keyword>